<dbReference type="SUPFAM" id="SSF48452">
    <property type="entry name" value="TPR-like"/>
    <property type="match status" value="1"/>
</dbReference>
<dbReference type="SMART" id="SM00028">
    <property type="entry name" value="TPR"/>
    <property type="match status" value="2"/>
</dbReference>
<comment type="caution">
    <text evidence="2">The sequence shown here is derived from an EMBL/GenBank/DDBJ whole genome shotgun (WGS) entry which is preliminary data.</text>
</comment>
<evidence type="ECO:0008006" key="4">
    <source>
        <dbReference type="Google" id="ProtNLM"/>
    </source>
</evidence>
<keyword evidence="1" id="KW-0802">TPR repeat</keyword>
<proteinExistence type="predicted"/>
<evidence type="ECO:0000313" key="3">
    <source>
        <dbReference type="Proteomes" id="UP001213000"/>
    </source>
</evidence>
<dbReference type="PROSITE" id="PS50005">
    <property type="entry name" value="TPR"/>
    <property type="match status" value="2"/>
</dbReference>
<dbReference type="Proteomes" id="UP001213000">
    <property type="component" value="Unassembled WGS sequence"/>
</dbReference>
<feature type="repeat" description="TPR" evidence="1">
    <location>
        <begin position="122"/>
        <end position="155"/>
    </location>
</feature>
<evidence type="ECO:0000256" key="1">
    <source>
        <dbReference type="PROSITE-ProRule" id="PRU00339"/>
    </source>
</evidence>
<accession>A0AAD5YP61</accession>
<dbReference type="AlphaFoldDB" id="A0AAD5YP61"/>
<sequence>MTEATTVRVPLTAESLPTEERIREANVRKAEGNDYFRKGDWQEALSAYESAIAFVPQGQIALQDERSSPPPDTSEEVRETEAEAIIEGEPILDPQPLNVELTEELQEKLDPEIERTCTTLRAILNANIGACHVKLGDHKLAVEACTKALKDDPKYVKALNRRAASNEILGSWSALTAVQEDYNTLLEILPVGKESKEIQNKLQKLKPRLEAAQKSETAEMMDKLKTLGNSFLGNFGLSTDNFKFVPNGQGGYSVNFERQ</sequence>
<dbReference type="InterPro" id="IPR052769">
    <property type="entry name" value="TPR_domain_protein"/>
</dbReference>
<dbReference type="Gene3D" id="1.25.40.10">
    <property type="entry name" value="Tetratricopeptide repeat domain"/>
    <property type="match status" value="1"/>
</dbReference>
<protein>
    <recommendedName>
        <fullName evidence="4">TPR-like protein</fullName>
    </recommendedName>
</protein>
<feature type="repeat" description="TPR" evidence="1">
    <location>
        <begin position="25"/>
        <end position="58"/>
    </location>
</feature>
<organism evidence="2 3">
    <name type="scientific">Leucocoprinus birnbaumii</name>
    <dbReference type="NCBI Taxonomy" id="56174"/>
    <lineage>
        <taxon>Eukaryota</taxon>
        <taxon>Fungi</taxon>
        <taxon>Dikarya</taxon>
        <taxon>Basidiomycota</taxon>
        <taxon>Agaricomycotina</taxon>
        <taxon>Agaricomycetes</taxon>
        <taxon>Agaricomycetidae</taxon>
        <taxon>Agaricales</taxon>
        <taxon>Agaricineae</taxon>
        <taxon>Agaricaceae</taxon>
        <taxon>Leucocoprinus</taxon>
    </lineage>
</organism>
<evidence type="ECO:0000313" key="2">
    <source>
        <dbReference type="EMBL" id="KAJ3564376.1"/>
    </source>
</evidence>
<gene>
    <name evidence="2" type="ORF">NP233_g8333</name>
</gene>
<dbReference type="PANTHER" id="PTHR46014:SF1">
    <property type="entry name" value="TETRATRICOPEPTIDE REPEAT PROTEIN 1"/>
    <property type="match status" value="1"/>
</dbReference>
<name>A0AAD5YP61_9AGAR</name>
<reference evidence="2" key="1">
    <citation type="submission" date="2022-07" db="EMBL/GenBank/DDBJ databases">
        <title>Genome Sequence of Leucocoprinus birnbaumii.</title>
        <authorList>
            <person name="Buettner E."/>
        </authorList>
    </citation>
    <scope>NUCLEOTIDE SEQUENCE</scope>
    <source>
        <strain evidence="2">VT141</strain>
    </source>
</reference>
<keyword evidence="3" id="KW-1185">Reference proteome</keyword>
<dbReference type="EMBL" id="JANIEX010000668">
    <property type="protein sequence ID" value="KAJ3564376.1"/>
    <property type="molecule type" value="Genomic_DNA"/>
</dbReference>
<dbReference type="PANTHER" id="PTHR46014">
    <property type="entry name" value="TETRATRICOPEPTIDE REPEAT PROTEIN 1"/>
    <property type="match status" value="1"/>
</dbReference>
<dbReference type="InterPro" id="IPR011990">
    <property type="entry name" value="TPR-like_helical_dom_sf"/>
</dbReference>
<dbReference type="InterPro" id="IPR019734">
    <property type="entry name" value="TPR_rpt"/>
</dbReference>